<accession>A0ABT3I3P8</accession>
<evidence type="ECO:0000256" key="1">
    <source>
        <dbReference type="SAM" id="SignalP"/>
    </source>
</evidence>
<evidence type="ECO:0008006" key="4">
    <source>
        <dbReference type="Google" id="ProtNLM"/>
    </source>
</evidence>
<evidence type="ECO:0000313" key="2">
    <source>
        <dbReference type="EMBL" id="MCW3170677.1"/>
    </source>
</evidence>
<keyword evidence="3" id="KW-1185">Reference proteome</keyword>
<dbReference type="EMBL" id="JAPDHW010000024">
    <property type="protein sequence ID" value="MCW3170677.1"/>
    <property type="molecule type" value="Genomic_DNA"/>
</dbReference>
<feature type="signal peptide" evidence="1">
    <location>
        <begin position="1"/>
        <end position="20"/>
    </location>
</feature>
<protein>
    <recommendedName>
        <fullName evidence="4">Outer membrane protein beta-barrel domain-containing protein</fullName>
    </recommendedName>
</protein>
<dbReference type="RefSeq" id="WP_264751811.1">
    <property type="nucleotide sequence ID" value="NZ_JAPDHW010000024.1"/>
</dbReference>
<dbReference type="Proteomes" id="UP001163731">
    <property type="component" value="Unassembled WGS sequence"/>
</dbReference>
<evidence type="ECO:0000313" key="3">
    <source>
        <dbReference type="Proteomes" id="UP001163731"/>
    </source>
</evidence>
<name>A0ABT3I3P8_9FLAO</name>
<reference evidence="2" key="1">
    <citation type="submission" date="2022-10" db="EMBL/GenBank/DDBJ databases">
        <title>Chryseobacterium babae sp. nov. isolated from the gut of the beetle Oryctes rhinoceros, and Chryseobacterium kimseyorum sp. nov., isolated from a stick insect rearing cage.</title>
        <authorList>
            <person name="Shelomi M."/>
            <person name="Han C.-J."/>
            <person name="Chen W.-M."/>
            <person name="Chen H.-K."/>
            <person name="Liaw S.-J."/>
            <person name="Muhle E."/>
            <person name="Clermont D."/>
        </authorList>
    </citation>
    <scope>NUCLEOTIDE SEQUENCE</scope>
    <source>
        <strain evidence="2">09-1422</strain>
    </source>
</reference>
<proteinExistence type="predicted"/>
<organism evidence="2 3">
    <name type="scientific">Chryseobacterium kimseyorum</name>
    <dbReference type="NCBI Taxonomy" id="2984028"/>
    <lineage>
        <taxon>Bacteria</taxon>
        <taxon>Pseudomonadati</taxon>
        <taxon>Bacteroidota</taxon>
        <taxon>Flavobacteriia</taxon>
        <taxon>Flavobacteriales</taxon>
        <taxon>Weeksellaceae</taxon>
        <taxon>Chryseobacterium group</taxon>
        <taxon>Chryseobacterium</taxon>
    </lineage>
</organism>
<comment type="caution">
    <text evidence="2">The sequence shown here is derived from an EMBL/GenBank/DDBJ whole genome shotgun (WGS) entry which is preliminary data.</text>
</comment>
<gene>
    <name evidence="2" type="ORF">OMO38_19275</name>
</gene>
<keyword evidence="1" id="KW-0732">Signal</keyword>
<sequence length="226" mass="26602">MKSKKILVLNTLFVSSFIFAQETQQQKFKVDAGFEFRIVPFNFKNEEGLYTTNKFFLYNRDKHLSGNSINVSIEYYFLKNTTIGINQSFRYDQLYSDNNLDNPNNYFTTDQHMRIIADTEIQLKQYFPLKNINHQIIASLGYGLMNNNTLFHVTEVYDRDPNGQINFSRTSEVDFQFQAYKIGVGYKYKRLEAMIGTYIVEKDNFDDYSSGFGMPFLKLSYNIVKF</sequence>
<feature type="chain" id="PRO_5047254952" description="Outer membrane protein beta-barrel domain-containing protein" evidence="1">
    <location>
        <begin position="21"/>
        <end position="226"/>
    </location>
</feature>